<accession>A0A5B9D937</accession>
<keyword evidence="3" id="KW-1185">Reference proteome</keyword>
<gene>
    <name evidence="2" type="ORF">DSAG12_01496</name>
</gene>
<sequence length="415" mass="45675">MSNQPVKISFFHNFNYIDPVSETTLLNMKMIVSDKKIQKIGTDIQNPINSIEIDFKNQWILPGLINNHCHLSGSGNPLPKIAKYETLVKFIQKRRFFKKIMYDTMKKSAMTALLSGTTTVRSLGEADLRIFELRDKINSGKEIGARIFTAGKAIALKGSHGELVCIEITNIEEAKHVVNSLIEKGADCIKIMATGAVTGAKTLDTAGKAELSIEIITEICDIAHKHNLKVTAHSEGNKGSLNSIIGGINSLEHGSNYDDKILKVLQEKQIGIIPTLAAGNAYSNHSREETGLSEMELINDLRISKEIEIGLRKAISFDGILIGAGDDAGIPLVYHGKIAQEIIMLHNQFGLSPIKSIQCATINNAKIMGREDKLGSLEVGKYADFIVFAADRNPLDNLERLFHPNSVYKEGIKIR</sequence>
<dbReference type="KEGG" id="psyt:DSAG12_01496"/>
<reference evidence="2 3" key="2">
    <citation type="journal article" date="2024" name="Int. J. Syst. Evol. Microbiol.">
        <title>Promethearchaeum syntrophicum gen. nov., sp. nov., an anaerobic, obligately syntrophic archaeon, the first isolate of the lineage 'Asgard' archaea, and proposal of the new archaeal phylum Promethearchaeota phyl. nov. and kingdom Promethearchaeati regn. nov.</title>
        <authorList>
            <person name="Imachi H."/>
            <person name="Nobu M.K."/>
            <person name="Kato S."/>
            <person name="Takaki Y."/>
            <person name="Miyazaki M."/>
            <person name="Miyata M."/>
            <person name="Ogawara M."/>
            <person name="Saito Y."/>
            <person name="Sakai S."/>
            <person name="Tahara Y.O."/>
            <person name="Takano Y."/>
            <person name="Tasumi E."/>
            <person name="Uematsu K."/>
            <person name="Yoshimura T."/>
            <person name="Itoh T."/>
            <person name="Ohkuma M."/>
            <person name="Takai K."/>
        </authorList>
    </citation>
    <scope>NUCLEOTIDE SEQUENCE [LARGE SCALE GENOMIC DNA]</scope>
    <source>
        <strain evidence="2 3">MK-D1</strain>
    </source>
</reference>
<dbReference type="Pfam" id="PF01979">
    <property type="entry name" value="Amidohydro_1"/>
    <property type="match status" value="1"/>
</dbReference>
<dbReference type="AlphaFoldDB" id="A0A5B9D937"/>
<dbReference type="GO" id="GO:0016810">
    <property type="term" value="F:hydrolase activity, acting on carbon-nitrogen (but not peptide) bonds"/>
    <property type="evidence" value="ECO:0007669"/>
    <property type="project" value="InterPro"/>
</dbReference>
<dbReference type="RefSeq" id="WP_147662570.1">
    <property type="nucleotide sequence ID" value="NZ_CP042905.2"/>
</dbReference>
<name>A0A5B9D937_9ARCH</name>
<evidence type="ECO:0000259" key="1">
    <source>
        <dbReference type="Pfam" id="PF01979"/>
    </source>
</evidence>
<dbReference type="SUPFAM" id="SSF51556">
    <property type="entry name" value="Metallo-dependent hydrolases"/>
    <property type="match status" value="1"/>
</dbReference>
<dbReference type="OrthoDB" id="24954at2157"/>
<dbReference type="Proteomes" id="UP000321408">
    <property type="component" value="Chromosome"/>
</dbReference>
<reference evidence="2 3" key="1">
    <citation type="journal article" date="2020" name="Nature">
        <title>Isolation of an archaeon at the prokaryote-eukaryote interface.</title>
        <authorList>
            <person name="Imachi H."/>
            <person name="Nobu M.K."/>
            <person name="Nakahara N."/>
            <person name="Morono Y."/>
            <person name="Ogawara M."/>
            <person name="Takaki Y."/>
            <person name="Takano Y."/>
            <person name="Uematsu K."/>
            <person name="Ikuta T."/>
            <person name="Ito M."/>
            <person name="Matsui Y."/>
            <person name="Miyazaki M."/>
            <person name="Murata K."/>
            <person name="Saito Y."/>
            <person name="Sakai S."/>
            <person name="Song C."/>
            <person name="Tasumi E."/>
            <person name="Yamanaka Y."/>
            <person name="Yamaguchi T."/>
            <person name="Kamagata Y."/>
            <person name="Tamaki H."/>
            <person name="Takai K."/>
        </authorList>
    </citation>
    <scope>NUCLEOTIDE SEQUENCE [LARGE SCALE GENOMIC DNA]</scope>
    <source>
        <strain evidence="2 3">MK-D1</strain>
    </source>
</reference>
<evidence type="ECO:0000313" key="2">
    <source>
        <dbReference type="EMBL" id="QEE15669.1"/>
    </source>
</evidence>
<protein>
    <submittedName>
        <fullName evidence="2">Amidohydrolase family protein</fullName>
    </submittedName>
</protein>
<dbReference type="Gene3D" id="2.30.40.10">
    <property type="entry name" value="Urease, subunit C, domain 1"/>
    <property type="match status" value="1"/>
</dbReference>
<dbReference type="InterPro" id="IPR032466">
    <property type="entry name" value="Metal_Hydrolase"/>
</dbReference>
<dbReference type="InterPro" id="IPR006680">
    <property type="entry name" value="Amidohydro-rel"/>
</dbReference>
<dbReference type="Gene3D" id="3.20.20.140">
    <property type="entry name" value="Metal-dependent hydrolases"/>
    <property type="match status" value="1"/>
</dbReference>
<dbReference type="EMBL" id="CP042905">
    <property type="protein sequence ID" value="QEE15669.1"/>
    <property type="molecule type" value="Genomic_DNA"/>
</dbReference>
<feature type="domain" description="Amidohydrolase-related" evidence="1">
    <location>
        <begin position="59"/>
        <end position="406"/>
    </location>
</feature>
<dbReference type="CDD" id="cd01299">
    <property type="entry name" value="Met_dep_hydrolase_A"/>
    <property type="match status" value="1"/>
</dbReference>
<dbReference type="PANTHER" id="PTHR43135:SF3">
    <property type="entry name" value="ALPHA-D-RIBOSE 1-METHYLPHOSPHONATE 5-TRIPHOSPHATE DIPHOSPHATASE"/>
    <property type="match status" value="1"/>
</dbReference>
<organism evidence="2 3">
    <name type="scientific">Promethearchaeum syntrophicum</name>
    <dbReference type="NCBI Taxonomy" id="2594042"/>
    <lineage>
        <taxon>Archaea</taxon>
        <taxon>Promethearchaeati</taxon>
        <taxon>Promethearchaeota</taxon>
        <taxon>Promethearchaeia</taxon>
        <taxon>Promethearchaeales</taxon>
        <taxon>Promethearchaeaceae</taxon>
        <taxon>Promethearchaeum</taxon>
    </lineage>
</organism>
<proteinExistence type="predicted"/>
<evidence type="ECO:0000313" key="3">
    <source>
        <dbReference type="Proteomes" id="UP000321408"/>
    </source>
</evidence>
<dbReference type="SUPFAM" id="SSF51338">
    <property type="entry name" value="Composite domain of metallo-dependent hydrolases"/>
    <property type="match status" value="1"/>
</dbReference>
<dbReference type="InterPro" id="IPR057744">
    <property type="entry name" value="OTAase-like"/>
</dbReference>
<dbReference type="InterPro" id="IPR011059">
    <property type="entry name" value="Metal-dep_hydrolase_composite"/>
</dbReference>
<dbReference type="GeneID" id="41329489"/>
<dbReference type="InterPro" id="IPR051781">
    <property type="entry name" value="Metallo-dep_Hydrolase"/>
</dbReference>
<dbReference type="PANTHER" id="PTHR43135">
    <property type="entry name" value="ALPHA-D-RIBOSE 1-METHYLPHOSPHONATE 5-TRIPHOSPHATE DIPHOSPHATASE"/>
    <property type="match status" value="1"/>
</dbReference>